<gene>
    <name evidence="2" type="ORF">GCM10010302_50140</name>
</gene>
<proteinExistence type="predicted"/>
<reference evidence="2 3" key="1">
    <citation type="journal article" date="2019" name="Int. J. Syst. Evol. Microbiol.">
        <title>The Global Catalogue of Microorganisms (GCM) 10K type strain sequencing project: providing services to taxonomists for standard genome sequencing and annotation.</title>
        <authorList>
            <consortium name="The Broad Institute Genomics Platform"/>
            <consortium name="The Broad Institute Genome Sequencing Center for Infectious Disease"/>
            <person name="Wu L."/>
            <person name="Ma J."/>
        </authorList>
    </citation>
    <scope>NUCLEOTIDE SEQUENCE [LARGE SCALE GENOMIC DNA]</scope>
    <source>
        <strain evidence="2 3">JCM 4505</strain>
    </source>
</reference>
<feature type="compositionally biased region" description="Acidic residues" evidence="1">
    <location>
        <begin position="11"/>
        <end position="33"/>
    </location>
</feature>
<evidence type="ECO:0000313" key="2">
    <source>
        <dbReference type="EMBL" id="GAA0305459.1"/>
    </source>
</evidence>
<feature type="region of interest" description="Disordered" evidence="1">
    <location>
        <begin position="1"/>
        <end position="65"/>
    </location>
</feature>
<organism evidence="2 3">
    <name type="scientific">Streptomyces polychromogenes</name>
    <dbReference type="NCBI Taxonomy" id="67342"/>
    <lineage>
        <taxon>Bacteria</taxon>
        <taxon>Bacillati</taxon>
        <taxon>Actinomycetota</taxon>
        <taxon>Actinomycetes</taxon>
        <taxon>Kitasatosporales</taxon>
        <taxon>Streptomycetaceae</taxon>
        <taxon>Streptomyces</taxon>
    </lineage>
</organism>
<name>A0ABN0VIM8_9ACTN</name>
<protein>
    <submittedName>
        <fullName evidence="2">Uncharacterized protein</fullName>
    </submittedName>
</protein>
<evidence type="ECO:0000256" key="1">
    <source>
        <dbReference type="SAM" id="MobiDB-lite"/>
    </source>
</evidence>
<accession>A0ABN0VIM8</accession>
<comment type="caution">
    <text evidence="2">The sequence shown here is derived from an EMBL/GenBank/DDBJ whole genome shotgun (WGS) entry which is preliminary data.</text>
</comment>
<dbReference type="EMBL" id="BAAABV010000023">
    <property type="protein sequence ID" value="GAA0305459.1"/>
    <property type="molecule type" value="Genomic_DNA"/>
</dbReference>
<feature type="compositionally biased region" description="Low complexity" evidence="1">
    <location>
        <begin position="1"/>
        <end position="10"/>
    </location>
</feature>
<evidence type="ECO:0000313" key="3">
    <source>
        <dbReference type="Proteomes" id="UP001501867"/>
    </source>
</evidence>
<keyword evidence="3" id="KW-1185">Reference proteome</keyword>
<sequence>MTGFAAGAADSDGEAGAEGEADGEAGSEGDGAGEEAPGLSSCPEAEAEGGATGAEGAAGAEPGCWGPQAVAANATAVARPSVRMMALCRCIAVPPDSSSCI</sequence>
<dbReference type="Proteomes" id="UP001501867">
    <property type="component" value="Unassembled WGS sequence"/>
</dbReference>